<dbReference type="AlphaFoldDB" id="G2QR04"/>
<name>G2QR04_THETT</name>
<dbReference type="CDD" id="cd13170">
    <property type="entry name" value="RanBD_NUP50"/>
    <property type="match status" value="1"/>
</dbReference>
<feature type="compositionally biased region" description="Polar residues" evidence="1">
    <location>
        <begin position="518"/>
        <end position="536"/>
    </location>
</feature>
<sequence>MDPPSKKRGFLGFTGLFRSSPAPAADSDANSDAPSKAPAPAPSQREFGSASAPHSPMKRASESQLASRKIIGRPQGPSSKLSQSISASDIAHRPSAAAVATPRRMPGDNPNKPPPSLFSASAAAHAPAHVPKSTSFSGVTSTPRNIFRSSALYSRPAHSTFSPRVPANTLTQSFPPTTPGKPPRGSTADVNGRILANTSSSELFTMRIPSPPRHLTGEMLAKEVPDDPNRSGSIYADEFLAHYCPPDLDEHQRRQFFCILDLRRLKYAADEVFTKKDWKINILNFAKEYEKSRSLIMLRYGLYEFKTVRPSEAVKREWKQKHGIPDSDEESDVVPKTNGTAKRKAEEDLAPSSTLMASVSGANKRARAPETSSKNKRKADAEPDENHPAKLQKPVLEKAAPTPQKPPSATKSMFESIANNAQSTSFAKPAGKSLFASSTAAKPTVFDAAPKPAAATSNIFSHLSDESKGSGNEGADEESETSSNAEEDQSEAQDASQSDDHAASGGVSTPQFGDVKRTTTNGTSNLSSDGESTQGRSIFERITRGSDGQPIRKLPPGDGTPFAALTAKERSASPSSSFGATPGPIFNFGGSSQTSGAPVFSQQPPAATSFFGNSLAPGGGTSTGTNSPFTFGGASSLATTPAATTPEPSAKAEDGQETNADGDEAPQEQISLTDGGPGEEDESAVHEVRTKALKLVTDAGSDEESGANADKAKSKNSWKVQGLGPLRILKNKTTGAVRMLLRAEPRGHIALNKTVLPDFTYKADNKYVKVTTASDDGKGLETWILQVKTAAAAEALAAALEEHKKANKK</sequence>
<feature type="compositionally biased region" description="Polar residues" evidence="1">
    <location>
        <begin position="351"/>
        <end position="361"/>
    </location>
</feature>
<dbReference type="InterPro" id="IPR000156">
    <property type="entry name" value="Ran_bind_dom"/>
</dbReference>
<feature type="domain" description="RanBD1" evidence="2">
    <location>
        <begin position="678"/>
        <end position="809"/>
    </location>
</feature>
<evidence type="ECO:0000256" key="1">
    <source>
        <dbReference type="SAM" id="MobiDB-lite"/>
    </source>
</evidence>
<feature type="compositionally biased region" description="Acidic residues" evidence="1">
    <location>
        <begin position="474"/>
        <end position="491"/>
    </location>
</feature>
<dbReference type="eggNOG" id="KOG0866">
    <property type="taxonomic scope" value="Eukaryota"/>
</dbReference>
<evidence type="ECO:0000259" key="2">
    <source>
        <dbReference type="PROSITE" id="PS50196"/>
    </source>
</evidence>
<keyword evidence="4" id="KW-1185">Reference proteome</keyword>
<feature type="compositionally biased region" description="Polar residues" evidence="1">
    <location>
        <begin position="589"/>
        <end position="612"/>
    </location>
</feature>
<dbReference type="EMBL" id="CP003009">
    <property type="protein sequence ID" value="AEO62456.1"/>
    <property type="molecule type" value="Genomic_DNA"/>
</dbReference>
<dbReference type="OrthoDB" id="185618at2759"/>
<dbReference type="SMART" id="SM00160">
    <property type="entry name" value="RanBD"/>
    <property type="match status" value="1"/>
</dbReference>
<feature type="compositionally biased region" description="Basic and acidic residues" evidence="1">
    <location>
        <begin position="378"/>
        <end position="388"/>
    </location>
</feature>
<proteinExistence type="predicted"/>
<feature type="region of interest" description="Disordered" evidence="1">
    <location>
        <begin position="314"/>
        <end position="416"/>
    </location>
</feature>
<dbReference type="PROSITE" id="PS50196">
    <property type="entry name" value="RANBD1"/>
    <property type="match status" value="1"/>
</dbReference>
<dbReference type="InterPro" id="IPR011993">
    <property type="entry name" value="PH-like_dom_sf"/>
</dbReference>
<gene>
    <name evidence="3" type="ORF">THITE_2061620</name>
</gene>
<feature type="region of interest" description="Disordered" evidence="1">
    <location>
        <begin position="457"/>
        <end position="716"/>
    </location>
</feature>
<protein>
    <recommendedName>
        <fullName evidence="2">RanBD1 domain-containing protein</fullName>
    </recommendedName>
</protein>
<feature type="compositionally biased region" description="Low complexity" evidence="1">
    <location>
        <begin position="623"/>
        <end position="649"/>
    </location>
</feature>
<dbReference type="PANTHER" id="PTHR38697:SF1">
    <property type="entry name" value="NUCLEAR PORE COMPLEX PROTEIN SIMILAR TO S. CEREVISIAE NUP2 (EUROFUNG)"/>
    <property type="match status" value="1"/>
</dbReference>
<dbReference type="STRING" id="578455.G2QR04"/>
<reference evidence="3 4" key="1">
    <citation type="journal article" date="2011" name="Nat. Biotechnol.">
        <title>Comparative genomic analysis of the thermophilic biomass-degrading fungi Myceliophthora thermophila and Thielavia terrestris.</title>
        <authorList>
            <person name="Berka R.M."/>
            <person name="Grigoriev I.V."/>
            <person name="Otillar R."/>
            <person name="Salamov A."/>
            <person name="Grimwood J."/>
            <person name="Reid I."/>
            <person name="Ishmael N."/>
            <person name="John T."/>
            <person name="Darmond C."/>
            <person name="Moisan M.-C."/>
            <person name="Henrissat B."/>
            <person name="Coutinho P.M."/>
            <person name="Lombard V."/>
            <person name="Natvig D.O."/>
            <person name="Lindquist E."/>
            <person name="Schmutz J."/>
            <person name="Lucas S."/>
            <person name="Harris P."/>
            <person name="Powlowski J."/>
            <person name="Bellemare A."/>
            <person name="Taylor D."/>
            <person name="Butler G."/>
            <person name="de Vries R.P."/>
            <person name="Allijn I.E."/>
            <person name="van den Brink J."/>
            <person name="Ushinsky S."/>
            <person name="Storms R."/>
            <person name="Powell A.J."/>
            <person name="Paulsen I.T."/>
            <person name="Elbourne L.D.H."/>
            <person name="Baker S.E."/>
            <person name="Magnuson J."/>
            <person name="LaBoissiere S."/>
            <person name="Clutterbuck A.J."/>
            <person name="Martinez D."/>
            <person name="Wogulis M."/>
            <person name="de Leon A.L."/>
            <person name="Rey M.W."/>
            <person name="Tsang A."/>
        </authorList>
    </citation>
    <scope>NUCLEOTIDE SEQUENCE [LARGE SCALE GENOMIC DNA]</scope>
    <source>
        <strain evidence="4">ATCC 38088 / NRRL 8126</strain>
    </source>
</reference>
<dbReference type="RefSeq" id="XP_003648792.1">
    <property type="nucleotide sequence ID" value="XM_003648744.1"/>
</dbReference>
<feature type="compositionally biased region" description="Polar residues" evidence="1">
    <location>
        <begin position="76"/>
        <end position="87"/>
    </location>
</feature>
<dbReference type="Gene3D" id="2.30.29.30">
    <property type="entry name" value="Pleckstrin-homology domain (PH domain)/Phosphotyrosine-binding domain (PTB)"/>
    <property type="match status" value="1"/>
</dbReference>
<dbReference type="SUPFAM" id="SSF50729">
    <property type="entry name" value="PH domain-like"/>
    <property type="match status" value="1"/>
</dbReference>
<dbReference type="KEGG" id="ttt:THITE_2061620"/>
<evidence type="ECO:0000313" key="4">
    <source>
        <dbReference type="Proteomes" id="UP000008181"/>
    </source>
</evidence>
<dbReference type="GeneID" id="11523414"/>
<dbReference type="HOGENOM" id="CLU_348569_0_0_1"/>
<feature type="compositionally biased region" description="Polar residues" evidence="1">
    <location>
        <begin position="157"/>
        <end position="175"/>
    </location>
</feature>
<dbReference type="Pfam" id="PF00638">
    <property type="entry name" value="Ran_BP1"/>
    <property type="match status" value="1"/>
</dbReference>
<dbReference type="InterPro" id="IPR053074">
    <property type="entry name" value="NPC_Nucleoporin"/>
</dbReference>
<dbReference type="PANTHER" id="PTHR38697">
    <property type="entry name" value="NUCLEAR PORE COMPLEX PROTEIN SIMILAR TO S. CEREVISIAE NUP2 (EUROFUNG)"/>
    <property type="match status" value="1"/>
</dbReference>
<accession>G2QR04</accession>
<feature type="region of interest" description="Disordered" evidence="1">
    <location>
        <begin position="157"/>
        <end position="190"/>
    </location>
</feature>
<feature type="region of interest" description="Disordered" evidence="1">
    <location>
        <begin position="1"/>
        <end position="141"/>
    </location>
</feature>
<feature type="compositionally biased region" description="Low complexity" evidence="1">
    <location>
        <begin position="117"/>
        <end position="133"/>
    </location>
</feature>
<evidence type="ECO:0000313" key="3">
    <source>
        <dbReference type="EMBL" id="AEO62456.1"/>
    </source>
</evidence>
<feature type="compositionally biased region" description="Polar residues" evidence="1">
    <location>
        <begin position="407"/>
        <end position="416"/>
    </location>
</feature>
<dbReference type="Proteomes" id="UP000008181">
    <property type="component" value="Chromosome 1"/>
</dbReference>
<organism evidence="3 4">
    <name type="scientific">Thermothielavioides terrestris (strain ATCC 38088 / NRRL 8126)</name>
    <name type="common">Thielavia terrestris</name>
    <dbReference type="NCBI Taxonomy" id="578455"/>
    <lineage>
        <taxon>Eukaryota</taxon>
        <taxon>Fungi</taxon>
        <taxon>Dikarya</taxon>
        <taxon>Ascomycota</taxon>
        <taxon>Pezizomycotina</taxon>
        <taxon>Sordariomycetes</taxon>
        <taxon>Sordariomycetidae</taxon>
        <taxon>Sordariales</taxon>
        <taxon>Chaetomiaceae</taxon>
        <taxon>Thermothielavioides</taxon>
        <taxon>Thermothielavioides terrestris</taxon>
    </lineage>
</organism>
<feature type="compositionally biased region" description="Low complexity" evidence="1">
    <location>
        <begin position="19"/>
        <end position="38"/>
    </location>
</feature>